<dbReference type="Pfam" id="PF10983">
    <property type="entry name" value="DUF2793"/>
    <property type="match status" value="1"/>
</dbReference>
<keyword evidence="3" id="KW-1185">Reference proteome</keyword>
<reference evidence="3" key="1">
    <citation type="journal article" date="2019" name="Int. J. Syst. Evol. Microbiol.">
        <title>The Global Catalogue of Microorganisms (GCM) 10K type strain sequencing project: providing services to taxonomists for standard genome sequencing and annotation.</title>
        <authorList>
            <consortium name="The Broad Institute Genomics Platform"/>
            <consortium name="The Broad Institute Genome Sequencing Center for Infectious Disease"/>
            <person name="Wu L."/>
            <person name="Ma J."/>
        </authorList>
    </citation>
    <scope>NUCLEOTIDE SEQUENCE [LARGE SCALE GENOMIC DNA]</scope>
    <source>
        <strain evidence="3">CGMCC 4.1415</strain>
    </source>
</reference>
<organism evidence="2 3">
    <name type="scientific">Aquamicrobium segne</name>
    <dbReference type="NCBI Taxonomy" id="469547"/>
    <lineage>
        <taxon>Bacteria</taxon>
        <taxon>Pseudomonadati</taxon>
        <taxon>Pseudomonadota</taxon>
        <taxon>Alphaproteobacteria</taxon>
        <taxon>Hyphomicrobiales</taxon>
        <taxon>Phyllobacteriaceae</taxon>
        <taxon>Aquamicrobium</taxon>
    </lineage>
</organism>
<dbReference type="EMBL" id="JBHSLL010000012">
    <property type="protein sequence ID" value="MFC5385286.1"/>
    <property type="molecule type" value="Genomic_DNA"/>
</dbReference>
<proteinExistence type="predicted"/>
<evidence type="ECO:0000313" key="3">
    <source>
        <dbReference type="Proteomes" id="UP001596016"/>
    </source>
</evidence>
<evidence type="ECO:0000313" key="2">
    <source>
        <dbReference type="EMBL" id="MFC5385286.1"/>
    </source>
</evidence>
<name>A0ABW0GVL8_9HYPH</name>
<feature type="region of interest" description="Disordered" evidence="1">
    <location>
        <begin position="41"/>
        <end position="62"/>
    </location>
</feature>
<accession>A0ABW0GVL8</accession>
<dbReference type="RefSeq" id="WP_378228206.1">
    <property type="nucleotide sequence ID" value="NZ_JBHSLL010000012.1"/>
</dbReference>
<comment type="caution">
    <text evidence="2">The sequence shown here is derived from an EMBL/GenBank/DDBJ whole genome shotgun (WGS) entry which is preliminary data.</text>
</comment>
<gene>
    <name evidence="2" type="ORF">ACFPLB_04800</name>
</gene>
<evidence type="ECO:0000256" key="1">
    <source>
        <dbReference type="SAM" id="MobiDB-lite"/>
    </source>
</evidence>
<dbReference type="Proteomes" id="UP001596016">
    <property type="component" value="Unassembled WGS sequence"/>
</dbReference>
<protein>
    <submittedName>
        <fullName evidence="2">DUF2793 domain-containing protein</fullName>
    </submittedName>
</protein>
<dbReference type="InterPro" id="IPR021251">
    <property type="entry name" value="DUF2793"/>
</dbReference>
<sequence>MEETALLNLPYIMPSQAQKHVTHNEALRMLDAILHISVEDRDRNDPPLDPAEGQRHALGAEPTGSFANHPGAIAVFQDGNWSFHQPHEGWIIWDAAESTLLVFNDEGWKPVFDPQNMPLLGINTTADTLNRLAIAADATLLSHDGADHHLKLNKATATDTGSLLFQTDFSGRAEMGLAGNDDFSIKVSSDGEAWTTALSVDRETGRLGVGVGKPQAVLHTKAPINGQNLLRFDDAEGNSLWRALFDGTNFHHYLSRSLILNLSGTYSFSISGGNGIRGETIQIMTQAADYAAGAKGLRIGENGSGYATAAHPLTKPNMFFRSHAWNGVNGYSFSTGGWFGLEQTAVENGQAKFFWKTGSFASPALMELDHGGNLSTIGSISTAGFAKVGSYLVATLPSASTTGAGAIVFVSDETGGATLAFSDGTDWRRIADKAVVS</sequence>